<feature type="compositionally biased region" description="Basic and acidic residues" evidence="1">
    <location>
        <begin position="111"/>
        <end position="130"/>
    </location>
</feature>
<reference evidence="2" key="1">
    <citation type="submission" date="2019-08" db="EMBL/GenBank/DDBJ databases">
        <authorList>
            <person name="Kucharzyk K."/>
            <person name="Murdoch R.W."/>
            <person name="Higgins S."/>
            <person name="Loffler F."/>
        </authorList>
    </citation>
    <scope>NUCLEOTIDE SEQUENCE</scope>
</reference>
<accession>A0A645E033</accession>
<proteinExistence type="predicted"/>
<feature type="region of interest" description="Disordered" evidence="1">
    <location>
        <begin position="1"/>
        <end position="35"/>
    </location>
</feature>
<feature type="compositionally biased region" description="Basic residues" evidence="1">
    <location>
        <begin position="162"/>
        <end position="173"/>
    </location>
</feature>
<comment type="caution">
    <text evidence="2">The sequence shown here is derived from an EMBL/GenBank/DDBJ whole genome shotgun (WGS) entry which is preliminary data.</text>
</comment>
<dbReference type="EMBL" id="VSSQ01041492">
    <property type="protein sequence ID" value="MPM94936.1"/>
    <property type="molecule type" value="Genomic_DNA"/>
</dbReference>
<name>A0A645E033_9ZZZZ</name>
<dbReference type="AlphaFoldDB" id="A0A645E033"/>
<feature type="compositionally biased region" description="Low complexity" evidence="1">
    <location>
        <begin position="90"/>
        <end position="102"/>
    </location>
</feature>
<organism evidence="2">
    <name type="scientific">bioreactor metagenome</name>
    <dbReference type="NCBI Taxonomy" id="1076179"/>
    <lineage>
        <taxon>unclassified sequences</taxon>
        <taxon>metagenomes</taxon>
        <taxon>ecological metagenomes</taxon>
    </lineage>
</organism>
<feature type="compositionally biased region" description="Basic and acidic residues" evidence="1">
    <location>
        <begin position="50"/>
        <end position="74"/>
    </location>
</feature>
<feature type="region of interest" description="Disordered" evidence="1">
    <location>
        <begin position="47"/>
        <end position="211"/>
    </location>
</feature>
<gene>
    <name evidence="2" type="ORF">SDC9_142085</name>
</gene>
<protein>
    <submittedName>
        <fullName evidence="2">Uncharacterized protein</fullName>
    </submittedName>
</protein>
<evidence type="ECO:0000256" key="1">
    <source>
        <dbReference type="SAM" id="MobiDB-lite"/>
    </source>
</evidence>
<feature type="compositionally biased region" description="Basic residues" evidence="1">
    <location>
        <begin position="143"/>
        <end position="155"/>
    </location>
</feature>
<evidence type="ECO:0000313" key="2">
    <source>
        <dbReference type="EMBL" id="MPM94936.1"/>
    </source>
</evidence>
<sequence length="211" mass="23028">MACARTWQEPGTEVLTPPPRARNGRYIERSGAQGRGHLQALWRPAGAVGRGHDHPARPGLRPDRPQRGGQDHVLQRHHRLVHPRHRQLRAGRPALRAARRAPGGQGGHCAHVPEHSPVRRHDGAGERDGGAAHPHPLGAVRRGVPHQKLQGRRGGHPQPRARAARLRGHRQVRRLQGAHEGGPGGDLLHHGRHAGCRQEQPPAGSVQEEGH</sequence>
<feature type="compositionally biased region" description="Basic residues" evidence="1">
    <location>
        <begin position="75"/>
        <end position="89"/>
    </location>
</feature>